<dbReference type="EMBL" id="SLWQ01000009">
    <property type="protein sequence ID" value="TCO37677.1"/>
    <property type="molecule type" value="Genomic_DNA"/>
</dbReference>
<evidence type="ECO:0000313" key="2">
    <source>
        <dbReference type="EMBL" id="TCO37677.1"/>
    </source>
</evidence>
<evidence type="ECO:0008006" key="4">
    <source>
        <dbReference type="Google" id="ProtNLM"/>
    </source>
</evidence>
<proteinExistence type="predicted"/>
<sequence>MNARIMGVVFLGVAILVVCGCRDRMAGEKARPGMGGLTTFDSKCRELNTVPAPAGSLVTFPRKCAAAVHGLRKKVNIFFFDSGHSVIYATGQDVPLSAVRDGKGECAQVDLFSVDDKLKVTRKDNGEWTMQLGLVKKGAHIEREMVEGKGPGGTTGWLQPKAMRDGEGSATKDPNNYDYYVMLRDNSADPTLAKVTKHYRVEAFPASSWDGSNCKTACDCERPEHSELSDRVENTNGEGQTHSGEGDERH</sequence>
<dbReference type="Proteomes" id="UP000294862">
    <property type="component" value="Unassembled WGS sequence"/>
</dbReference>
<gene>
    <name evidence="2" type="ORF">EV148_10929</name>
</gene>
<reference evidence="2 3" key="1">
    <citation type="journal article" date="2015" name="Stand. Genomic Sci.">
        <title>Genomic Encyclopedia of Bacterial and Archaeal Type Strains, Phase III: the genomes of soil and plant-associated and newly described type strains.</title>
        <authorList>
            <person name="Whitman W.B."/>
            <person name="Woyke T."/>
            <person name="Klenk H.P."/>
            <person name="Zhou Y."/>
            <person name="Lilburn T.G."/>
            <person name="Beck B.J."/>
            <person name="De Vos P."/>
            <person name="Vandamme P."/>
            <person name="Eisen J.A."/>
            <person name="Garrity G."/>
            <person name="Hugenholtz P."/>
            <person name="Kyrpides N.C."/>
        </authorList>
    </citation>
    <scope>NUCLEOTIDE SEQUENCE [LARGE SCALE GENOMIC DNA]</scope>
    <source>
        <strain evidence="2 3">A3</strain>
    </source>
</reference>
<name>A0A4R2I1L1_9GAMM</name>
<protein>
    <recommendedName>
        <fullName evidence="4">Lipoprotein</fullName>
    </recommendedName>
</protein>
<dbReference type="AlphaFoldDB" id="A0A4R2I1L1"/>
<feature type="region of interest" description="Disordered" evidence="1">
    <location>
        <begin position="222"/>
        <end position="250"/>
    </location>
</feature>
<evidence type="ECO:0000256" key="1">
    <source>
        <dbReference type="SAM" id="MobiDB-lite"/>
    </source>
</evidence>
<dbReference type="RefSeq" id="WP_131999648.1">
    <property type="nucleotide sequence ID" value="NZ_SLWQ01000009.1"/>
</dbReference>
<dbReference type="PROSITE" id="PS51257">
    <property type="entry name" value="PROKAR_LIPOPROTEIN"/>
    <property type="match status" value="1"/>
</dbReference>
<feature type="region of interest" description="Disordered" evidence="1">
    <location>
        <begin position="147"/>
        <end position="171"/>
    </location>
</feature>
<comment type="caution">
    <text evidence="2">The sequence shown here is derived from an EMBL/GenBank/DDBJ whole genome shotgun (WGS) entry which is preliminary data.</text>
</comment>
<accession>A0A4R2I1L1</accession>
<feature type="compositionally biased region" description="Polar residues" evidence="1">
    <location>
        <begin position="234"/>
        <end position="243"/>
    </location>
</feature>
<feature type="compositionally biased region" description="Basic and acidic residues" evidence="1">
    <location>
        <begin position="222"/>
        <end position="233"/>
    </location>
</feature>
<organism evidence="2 3">
    <name type="scientific">Dokdonella fugitiva</name>
    <dbReference type="NCBI Taxonomy" id="328517"/>
    <lineage>
        <taxon>Bacteria</taxon>
        <taxon>Pseudomonadati</taxon>
        <taxon>Pseudomonadota</taxon>
        <taxon>Gammaproteobacteria</taxon>
        <taxon>Lysobacterales</taxon>
        <taxon>Rhodanobacteraceae</taxon>
        <taxon>Dokdonella</taxon>
    </lineage>
</organism>
<evidence type="ECO:0000313" key="3">
    <source>
        <dbReference type="Proteomes" id="UP000294862"/>
    </source>
</evidence>
<keyword evidence="3" id="KW-1185">Reference proteome</keyword>